<dbReference type="SUPFAM" id="SSF55729">
    <property type="entry name" value="Acyl-CoA N-acyltransferases (Nat)"/>
    <property type="match status" value="1"/>
</dbReference>
<gene>
    <name evidence="1" type="ORF">GCM10017771_89640</name>
</gene>
<sequence>MDLLSDTAPVPAVPALGGGWALRRICGPSGRDAHGYAASHSDGPEEVFVRVQRVWQHPLRAAYPMGAHDIAVWFDRPAPDLATGLLRALTPALFAADPRCRRVVAAPDDDDLRTQRVLEDGGFRRIAEADLPGGPVVLFAAEPPGIAGVSTALDDMPH</sequence>
<evidence type="ECO:0000313" key="2">
    <source>
        <dbReference type="Proteomes" id="UP000603227"/>
    </source>
</evidence>
<dbReference type="RefSeq" id="WP_189788162.1">
    <property type="nucleotide sequence ID" value="NZ_BNAT01000063.1"/>
</dbReference>
<evidence type="ECO:0000313" key="1">
    <source>
        <dbReference type="EMBL" id="GHE65956.1"/>
    </source>
</evidence>
<dbReference type="AlphaFoldDB" id="A0A919DPE2"/>
<organism evidence="1 2">
    <name type="scientific">Streptomyces capitiformicae</name>
    <dbReference type="NCBI Taxonomy" id="2014920"/>
    <lineage>
        <taxon>Bacteria</taxon>
        <taxon>Bacillati</taxon>
        <taxon>Actinomycetota</taxon>
        <taxon>Actinomycetes</taxon>
        <taxon>Kitasatosporales</taxon>
        <taxon>Streptomycetaceae</taxon>
        <taxon>Streptomyces</taxon>
    </lineage>
</organism>
<proteinExistence type="predicted"/>
<dbReference type="Proteomes" id="UP000603227">
    <property type="component" value="Unassembled WGS sequence"/>
</dbReference>
<dbReference type="Pfam" id="PF13523">
    <property type="entry name" value="Acetyltransf_8"/>
    <property type="match status" value="1"/>
</dbReference>
<name>A0A919DPE2_9ACTN</name>
<comment type="caution">
    <text evidence="1">The sequence shown here is derived from an EMBL/GenBank/DDBJ whole genome shotgun (WGS) entry which is preliminary data.</text>
</comment>
<reference evidence="1" key="1">
    <citation type="journal article" date="2014" name="Int. J. Syst. Evol. Microbiol.">
        <title>Complete genome sequence of Corynebacterium casei LMG S-19264T (=DSM 44701T), isolated from a smear-ripened cheese.</title>
        <authorList>
            <consortium name="US DOE Joint Genome Institute (JGI-PGF)"/>
            <person name="Walter F."/>
            <person name="Albersmeier A."/>
            <person name="Kalinowski J."/>
            <person name="Ruckert C."/>
        </authorList>
    </citation>
    <scope>NUCLEOTIDE SEQUENCE</scope>
    <source>
        <strain evidence="1">CGMCC 4.7403</strain>
    </source>
</reference>
<accession>A0A919DPE2</accession>
<dbReference type="EMBL" id="BNAT01000063">
    <property type="protein sequence ID" value="GHE65956.1"/>
    <property type="molecule type" value="Genomic_DNA"/>
</dbReference>
<dbReference type="InterPro" id="IPR016181">
    <property type="entry name" value="Acyl_CoA_acyltransferase"/>
</dbReference>
<protein>
    <submittedName>
        <fullName evidence="1">Uncharacterized protein</fullName>
    </submittedName>
</protein>
<dbReference type="Gene3D" id="3.40.630.30">
    <property type="match status" value="1"/>
</dbReference>
<keyword evidence="2" id="KW-1185">Reference proteome</keyword>
<reference evidence="1" key="2">
    <citation type="submission" date="2020-09" db="EMBL/GenBank/DDBJ databases">
        <authorList>
            <person name="Sun Q."/>
            <person name="Zhou Y."/>
        </authorList>
    </citation>
    <scope>NUCLEOTIDE SEQUENCE</scope>
    <source>
        <strain evidence="1">CGMCC 4.7403</strain>
    </source>
</reference>